<keyword evidence="3" id="KW-1185">Reference proteome</keyword>
<accession>A0A9W9LK14</accession>
<reference evidence="2" key="2">
    <citation type="journal article" date="2023" name="IMA Fungus">
        <title>Comparative genomic study of the Penicillium genus elucidates a diverse pangenome and 15 lateral gene transfer events.</title>
        <authorList>
            <person name="Petersen C."/>
            <person name="Sorensen T."/>
            <person name="Nielsen M.R."/>
            <person name="Sondergaard T.E."/>
            <person name="Sorensen J.L."/>
            <person name="Fitzpatrick D.A."/>
            <person name="Frisvad J.C."/>
            <person name="Nielsen K.L."/>
        </authorList>
    </citation>
    <scope>NUCLEOTIDE SEQUENCE</scope>
    <source>
        <strain evidence="2">IBT 26290</strain>
    </source>
</reference>
<comment type="caution">
    <text evidence="2">The sequence shown here is derived from an EMBL/GenBank/DDBJ whole genome shotgun (WGS) entry which is preliminary data.</text>
</comment>
<evidence type="ECO:0000313" key="2">
    <source>
        <dbReference type="EMBL" id="KAJ5160143.1"/>
    </source>
</evidence>
<dbReference type="EMBL" id="JAPQKN010000004">
    <property type="protein sequence ID" value="KAJ5160143.1"/>
    <property type="molecule type" value="Genomic_DNA"/>
</dbReference>
<feature type="transmembrane region" description="Helical" evidence="1">
    <location>
        <begin position="162"/>
        <end position="180"/>
    </location>
</feature>
<evidence type="ECO:0000313" key="3">
    <source>
        <dbReference type="Proteomes" id="UP001149163"/>
    </source>
</evidence>
<gene>
    <name evidence="2" type="ORF">N7482_007147</name>
</gene>
<dbReference type="Proteomes" id="UP001149163">
    <property type="component" value="Unassembled WGS sequence"/>
</dbReference>
<dbReference type="AlphaFoldDB" id="A0A9W9LK14"/>
<dbReference type="RefSeq" id="XP_056541701.1">
    <property type="nucleotide sequence ID" value="XM_056689272.1"/>
</dbReference>
<name>A0A9W9LK14_9EURO</name>
<proteinExistence type="predicted"/>
<sequence length="194" mass="21874">MLETKKTTSGRGAEKLQGARMGVRVEALAHIRYPCTGRSGFSGGTVDVLNAVFEAWLSLFCPLLQRSLLFSTSFASPFISLHYVSAVNRHLIAQLDDGAPPNRLIEIADSFPDDLIVRCFVTPFARHSYKALLAVMIFIYGSFITCNFWDDGKVCDRRLTSLLFFMGLGFMILIGYTAHLRRKLERQKRLPQDF</sequence>
<organism evidence="2 3">
    <name type="scientific">Penicillium canariense</name>
    <dbReference type="NCBI Taxonomy" id="189055"/>
    <lineage>
        <taxon>Eukaryota</taxon>
        <taxon>Fungi</taxon>
        <taxon>Dikarya</taxon>
        <taxon>Ascomycota</taxon>
        <taxon>Pezizomycotina</taxon>
        <taxon>Eurotiomycetes</taxon>
        <taxon>Eurotiomycetidae</taxon>
        <taxon>Eurotiales</taxon>
        <taxon>Aspergillaceae</taxon>
        <taxon>Penicillium</taxon>
    </lineage>
</organism>
<reference evidence="2" key="1">
    <citation type="submission" date="2022-11" db="EMBL/GenBank/DDBJ databases">
        <authorList>
            <person name="Petersen C."/>
        </authorList>
    </citation>
    <scope>NUCLEOTIDE SEQUENCE</scope>
    <source>
        <strain evidence="2">IBT 26290</strain>
    </source>
</reference>
<dbReference type="OrthoDB" id="4348452at2759"/>
<keyword evidence="1" id="KW-0812">Transmembrane</keyword>
<keyword evidence="1" id="KW-1133">Transmembrane helix</keyword>
<protein>
    <submittedName>
        <fullName evidence="2">Uncharacterized protein</fullName>
    </submittedName>
</protein>
<evidence type="ECO:0000256" key="1">
    <source>
        <dbReference type="SAM" id="Phobius"/>
    </source>
</evidence>
<keyword evidence="1" id="KW-0472">Membrane</keyword>
<feature type="transmembrane region" description="Helical" evidence="1">
    <location>
        <begin position="131"/>
        <end position="150"/>
    </location>
</feature>
<dbReference type="GeneID" id="81428448"/>